<dbReference type="InterPro" id="IPR007967">
    <property type="entry name" value="GSKIP_dom"/>
</dbReference>
<evidence type="ECO:0000259" key="1">
    <source>
        <dbReference type="Pfam" id="PF05303"/>
    </source>
</evidence>
<dbReference type="EMBL" id="BTFZ01000011">
    <property type="protein sequence ID" value="GMM36198.1"/>
    <property type="molecule type" value="Genomic_DNA"/>
</dbReference>
<dbReference type="GeneID" id="90074173"/>
<dbReference type="InterPro" id="IPR023231">
    <property type="entry name" value="GSKIP_dom_sf"/>
</dbReference>
<dbReference type="SUPFAM" id="SSF103107">
    <property type="entry name" value="Hypothetical protein c14orf129, hspc210"/>
    <property type="match status" value="1"/>
</dbReference>
<gene>
    <name evidence="2" type="ORF">DASC09_035230</name>
</gene>
<organism evidence="2 3">
    <name type="scientific">Saccharomycopsis crataegensis</name>
    <dbReference type="NCBI Taxonomy" id="43959"/>
    <lineage>
        <taxon>Eukaryota</taxon>
        <taxon>Fungi</taxon>
        <taxon>Dikarya</taxon>
        <taxon>Ascomycota</taxon>
        <taxon>Saccharomycotina</taxon>
        <taxon>Saccharomycetes</taxon>
        <taxon>Saccharomycopsidaceae</taxon>
        <taxon>Saccharomycopsis</taxon>
    </lineage>
</organism>
<dbReference type="Proteomes" id="UP001360560">
    <property type="component" value="Unassembled WGS sequence"/>
</dbReference>
<accession>A0AAV5QMU0</accession>
<keyword evidence="3" id="KW-1185">Reference proteome</keyword>
<name>A0AAV5QMU0_9ASCO</name>
<sequence>MEYQHELVSVIEEYRSFFKTIELVDGDGHLARDDVGHHSKTLLKIETFENEGFQASFSVSGWICQSADNVKIYETFEALGMNISEAFKGKWHGTVFSKLEGLANGQ</sequence>
<reference evidence="2 3" key="1">
    <citation type="journal article" date="2023" name="Elife">
        <title>Identification of key yeast species and microbe-microbe interactions impacting larval growth of Drosophila in the wild.</title>
        <authorList>
            <person name="Mure A."/>
            <person name="Sugiura Y."/>
            <person name="Maeda R."/>
            <person name="Honda K."/>
            <person name="Sakurai N."/>
            <person name="Takahashi Y."/>
            <person name="Watada M."/>
            <person name="Katoh T."/>
            <person name="Gotoh A."/>
            <person name="Gotoh Y."/>
            <person name="Taniguchi I."/>
            <person name="Nakamura K."/>
            <person name="Hayashi T."/>
            <person name="Katayama T."/>
            <person name="Uemura T."/>
            <person name="Hattori Y."/>
        </authorList>
    </citation>
    <scope>NUCLEOTIDE SEQUENCE [LARGE SCALE GENOMIC DNA]</scope>
    <source>
        <strain evidence="2 3">SC-9</strain>
    </source>
</reference>
<evidence type="ECO:0000313" key="3">
    <source>
        <dbReference type="Proteomes" id="UP001360560"/>
    </source>
</evidence>
<comment type="caution">
    <text evidence="2">The sequence shown here is derived from an EMBL/GenBank/DDBJ whole genome shotgun (WGS) entry which is preliminary data.</text>
</comment>
<dbReference type="Gene3D" id="3.30.2280.10">
    <property type="entry name" value="Hypothetical protein (hspc210)"/>
    <property type="match status" value="1"/>
</dbReference>
<proteinExistence type="predicted"/>
<dbReference type="Pfam" id="PF05303">
    <property type="entry name" value="GSKIP_dom"/>
    <property type="match status" value="1"/>
</dbReference>
<dbReference type="AlphaFoldDB" id="A0AAV5QMU0"/>
<evidence type="ECO:0000313" key="2">
    <source>
        <dbReference type="EMBL" id="GMM36198.1"/>
    </source>
</evidence>
<feature type="domain" description="GSKIP" evidence="1">
    <location>
        <begin position="5"/>
        <end position="102"/>
    </location>
</feature>
<protein>
    <recommendedName>
        <fullName evidence="1">GSKIP domain-containing protein</fullName>
    </recommendedName>
</protein>
<dbReference type="RefSeq" id="XP_064853194.1">
    <property type="nucleotide sequence ID" value="XM_064997122.1"/>
</dbReference>